<accession>A0A398AQT5</accession>
<evidence type="ECO:0000313" key="3">
    <source>
        <dbReference type="Proteomes" id="UP000264353"/>
    </source>
</evidence>
<organism evidence="2 3">
    <name type="scientific">Brassica campestris</name>
    <name type="common">Field mustard</name>
    <dbReference type="NCBI Taxonomy" id="3711"/>
    <lineage>
        <taxon>Eukaryota</taxon>
        <taxon>Viridiplantae</taxon>
        <taxon>Streptophyta</taxon>
        <taxon>Embryophyta</taxon>
        <taxon>Tracheophyta</taxon>
        <taxon>Spermatophyta</taxon>
        <taxon>Magnoliopsida</taxon>
        <taxon>eudicotyledons</taxon>
        <taxon>Gunneridae</taxon>
        <taxon>Pentapetalae</taxon>
        <taxon>rosids</taxon>
        <taxon>malvids</taxon>
        <taxon>Brassicales</taxon>
        <taxon>Brassicaceae</taxon>
        <taxon>Brassiceae</taxon>
        <taxon>Brassica</taxon>
    </lineage>
</organism>
<feature type="region of interest" description="Disordered" evidence="1">
    <location>
        <begin position="32"/>
        <end position="54"/>
    </location>
</feature>
<dbReference type="EMBL" id="CM010628">
    <property type="protein sequence ID" value="RID80085.1"/>
    <property type="molecule type" value="Genomic_DNA"/>
</dbReference>
<dbReference type="AlphaFoldDB" id="A0A398AQT5"/>
<proteinExistence type="predicted"/>
<dbReference type="Proteomes" id="UP000264353">
    <property type="component" value="Chromosome A1"/>
</dbReference>
<evidence type="ECO:0000256" key="1">
    <source>
        <dbReference type="SAM" id="MobiDB-lite"/>
    </source>
</evidence>
<protein>
    <submittedName>
        <fullName evidence="2">Uncharacterized protein</fullName>
    </submittedName>
</protein>
<name>A0A398AQT5_BRACM</name>
<gene>
    <name evidence="2" type="ORF">BRARA_A02778</name>
</gene>
<sequence length="80" mass="9345">MRYISRIETGAISRIETGAINFEHNFHLESSPPLSHYQRHHEASTNAHLHKHPKKLEASIKLERYLKTRTHLQQNHSLLG</sequence>
<evidence type="ECO:0000313" key="2">
    <source>
        <dbReference type="EMBL" id="RID80085.1"/>
    </source>
</evidence>
<reference evidence="2 3" key="1">
    <citation type="submission" date="2018-06" db="EMBL/GenBank/DDBJ databases">
        <title>WGS assembly of Brassica rapa FPsc.</title>
        <authorList>
            <person name="Bowman J."/>
            <person name="Kohchi T."/>
            <person name="Yamato K."/>
            <person name="Jenkins J."/>
            <person name="Shu S."/>
            <person name="Ishizaki K."/>
            <person name="Yamaoka S."/>
            <person name="Nishihama R."/>
            <person name="Nakamura Y."/>
            <person name="Berger F."/>
            <person name="Adam C."/>
            <person name="Aki S."/>
            <person name="Althoff F."/>
            <person name="Araki T."/>
            <person name="Arteaga-Vazquez M."/>
            <person name="Balasubrmanian S."/>
            <person name="Bauer D."/>
            <person name="Boehm C."/>
            <person name="Briginshaw L."/>
            <person name="Caballero-Perez J."/>
            <person name="Catarino B."/>
            <person name="Chen F."/>
            <person name="Chiyoda S."/>
            <person name="Chovatia M."/>
            <person name="Davies K."/>
            <person name="Delmans M."/>
            <person name="Demura T."/>
            <person name="Dierschke T."/>
            <person name="Dolan L."/>
            <person name="Dorantes-Acosta A."/>
            <person name="Eklund D."/>
            <person name="Florent S."/>
            <person name="Flores-Sandoval E."/>
            <person name="Fujiyama A."/>
            <person name="Fukuzawa H."/>
            <person name="Galik B."/>
            <person name="Grimanelli D."/>
            <person name="Grimwood J."/>
            <person name="Grossniklaus U."/>
            <person name="Hamada T."/>
            <person name="Haseloff J."/>
            <person name="Hetherington A."/>
            <person name="Higo A."/>
            <person name="Hirakawa Y."/>
            <person name="Hundley H."/>
            <person name="Ikeda Y."/>
            <person name="Inoue K."/>
            <person name="Inoue S."/>
            <person name="Ishida S."/>
            <person name="Jia Q."/>
            <person name="Kakita M."/>
            <person name="Kanazawa T."/>
            <person name="Kawai Y."/>
            <person name="Kawashima T."/>
            <person name="Kennedy M."/>
            <person name="Kinose K."/>
            <person name="Kinoshita T."/>
            <person name="Kohara Y."/>
            <person name="Koide E."/>
            <person name="Komatsu K."/>
            <person name="Kopischke S."/>
            <person name="Kubo M."/>
            <person name="Kyozuka J."/>
            <person name="Lagercrantz U."/>
            <person name="Lin S."/>
            <person name="Lindquist E."/>
            <person name="Lipzen A."/>
            <person name="Lu C."/>
            <person name="Luna E."/>
            <person name="Martienssen R."/>
            <person name="Minamino N."/>
            <person name="Mizutani M."/>
            <person name="Mizutani M."/>
            <person name="Mochizuki N."/>
            <person name="Monte I."/>
            <person name="Mosher R."/>
            <person name="Nagasaki H."/>
            <person name="Nakagami H."/>
            <person name="Naramoto S."/>
            <person name="Nishitani K."/>
            <person name="Ohtani M."/>
            <person name="Okamoto T."/>
            <person name="Okumura M."/>
            <person name="Phillips J."/>
            <person name="Pollak B."/>
            <person name="Reinders A."/>
            <person name="Roevekamp M."/>
            <person name="Sano R."/>
            <person name="Sawa S."/>
            <person name="Schmid M."/>
            <person name="Shirakawa M."/>
            <person name="Solano R."/>
            <person name="Spunde A."/>
            <person name="Suetsugu N."/>
            <person name="Sugano S."/>
            <person name="Sugiyama A."/>
            <person name="Sun R."/>
            <person name="Suzuki Y."/>
            <person name="Takenaka M."/>
            <person name="Takezawa D."/>
            <person name="Tomogane H."/>
            <person name="Tsuzuki M."/>
            <person name="Ueda T."/>
            <person name="Umeda M."/>
            <person name="Ward J."/>
            <person name="Watanabe Y."/>
            <person name="Yazaki K."/>
            <person name="Yokoyama R."/>
            <person name="Yoshitake Y."/>
            <person name="Yotsui I."/>
            <person name="Zachgo S."/>
            <person name="Schmutz J."/>
        </authorList>
    </citation>
    <scope>NUCLEOTIDE SEQUENCE [LARGE SCALE GENOMIC DNA]</scope>
    <source>
        <strain evidence="3">cv. B-3</strain>
    </source>
</reference>